<dbReference type="AlphaFoldDB" id="A0A942TED3"/>
<dbReference type="RefSeq" id="WP_213123833.1">
    <property type="nucleotide sequence ID" value="NZ_JAGYPG010000001.1"/>
</dbReference>
<accession>A0A942TED3</accession>
<dbReference type="Proteomes" id="UP000681414">
    <property type="component" value="Unassembled WGS sequence"/>
</dbReference>
<organism evidence="1 2">
    <name type="scientific">Lederbergia citri</name>
    <dbReference type="NCBI Taxonomy" id="2833580"/>
    <lineage>
        <taxon>Bacteria</taxon>
        <taxon>Bacillati</taxon>
        <taxon>Bacillota</taxon>
        <taxon>Bacilli</taxon>
        <taxon>Bacillales</taxon>
        <taxon>Bacillaceae</taxon>
        <taxon>Lederbergia</taxon>
    </lineage>
</organism>
<evidence type="ECO:0000313" key="2">
    <source>
        <dbReference type="Proteomes" id="UP000681414"/>
    </source>
</evidence>
<reference evidence="1 2" key="1">
    <citation type="submission" date="2021-05" db="EMBL/GenBank/DDBJ databases">
        <title>Novel Bacillus species.</title>
        <authorList>
            <person name="Liu G."/>
        </authorList>
    </citation>
    <scope>NUCLEOTIDE SEQUENCE [LARGE SCALE GENOMIC DNA]</scope>
    <source>
        <strain evidence="2">FJAT-49780</strain>
    </source>
</reference>
<dbReference type="EMBL" id="JAGYPG010000001">
    <property type="protein sequence ID" value="MBS4194669.1"/>
    <property type="molecule type" value="Genomic_DNA"/>
</dbReference>
<keyword evidence="2" id="KW-1185">Reference proteome</keyword>
<evidence type="ECO:0000313" key="1">
    <source>
        <dbReference type="EMBL" id="MBS4194669.1"/>
    </source>
</evidence>
<name>A0A942TED3_9BACI</name>
<proteinExistence type="predicted"/>
<sequence>MTLNEMKVEIVHMNDWFKREIIKKEEMNQEIYRLIEKIDDCIVYRM</sequence>
<protein>
    <submittedName>
        <fullName evidence="1">Uncharacterized protein</fullName>
    </submittedName>
</protein>
<comment type="caution">
    <text evidence="1">The sequence shown here is derived from an EMBL/GenBank/DDBJ whole genome shotgun (WGS) entry which is preliminary data.</text>
</comment>
<gene>
    <name evidence="1" type="ORF">KHA97_06225</name>
</gene>